<evidence type="ECO:0000313" key="2">
    <source>
        <dbReference type="Proteomes" id="UP001210925"/>
    </source>
</evidence>
<proteinExistence type="predicted"/>
<accession>A0AAD5Y376</accession>
<name>A0AAD5Y376_9FUNG</name>
<evidence type="ECO:0000313" key="1">
    <source>
        <dbReference type="EMBL" id="KAJ3257207.1"/>
    </source>
</evidence>
<comment type="caution">
    <text evidence="1">The sequence shown here is derived from an EMBL/GenBank/DDBJ whole genome shotgun (WGS) entry which is preliminary data.</text>
</comment>
<gene>
    <name evidence="1" type="ORF">HK103_004905</name>
</gene>
<keyword evidence="2" id="KW-1185">Reference proteome</keyword>
<dbReference type="Proteomes" id="UP001210925">
    <property type="component" value="Unassembled WGS sequence"/>
</dbReference>
<dbReference type="EMBL" id="JADGKB010000041">
    <property type="protein sequence ID" value="KAJ3257207.1"/>
    <property type="molecule type" value="Genomic_DNA"/>
</dbReference>
<dbReference type="AlphaFoldDB" id="A0AAD5Y376"/>
<organism evidence="1 2">
    <name type="scientific">Boothiomyces macroporosus</name>
    <dbReference type="NCBI Taxonomy" id="261099"/>
    <lineage>
        <taxon>Eukaryota</taxon>
        <taxon>Fungi</taxon>
        <taxon>Fungi incertae sedis</taxon>
        <taxon>Chytridiomycota</taxon>
        <taxon>Chytridiomycota incertae sedis</taxon>
        <taxon>Chytridiomycetes</taxon>
        <taxon>Rhizophydiales</taxon>
        <taxon>Terramycetaceae</taxon>
        <taxon>Boothiomyces</taxon>
    </lineage>
</organism>
<protein>
    <submittedName>
        <fullName evidence="1">Uncharacterized protein</fullName>
    </submittedName>
</protein>
<sequence length="109" mass="12226">MVNGLSVAEKFHSNYYTVTFTGLLSDLYRMQERVDESLSLISNAKDERIKILDLATLDATLHMVQGDIYAAPSISKENDSYEEYQLGIAQLQSIISPTTPLLPVELDEK</sequence>
<reference evidence="1" key="1">
    <citation type="submission" date="2020-05" db="EMBL/GenBank/DDBJ databases">
        <title>Phylogenomic resolution of chytrid fungi.</title>
        <authorList>
            <person name="Stajich J.E."/>
            <person name="Amses K."/>
            <person name="Simmons R."/>
            <person name="Seto K."/>
            <person name="Myers J."/>
            <person name="Bonds A."/>
            <person name="Quandt C.A."/>
            <person name="Barry K."/>
            <person name="Liu P."/>
            <person name="Grigoriev I."/>
            <person name="Longcore J.E."/>
            <person name="James T.Y."/>
        </authorList>
    </citation>
    <scope>NUCLEOTIDE SEQUENCE</scope>
    <source>
        <strain evidence="1">PLAUS21</strain>
    </source>
</reference>